<dbReference type="AlphaFoldDB" id="A0A2I0IUZ2"/>
<organism evidence="2 3">
    <name type="scientific">Punica granatum</name>
    <name type="common">Pomegranate</name>
    <dbReference type="NCBI Taxonomy" id="22663"/>
    <lineage>
        <taxon>Eukaryota</taxon>
        <taxon>Viridiplantae</taxon>
        <taxon>Streptophyta</taxon>
        <taxon>Embryophyta</taxon>
        <taxon>Tracheophyta</taxon>
        <taxon>Spermatophyta</taxon>
        <taxon>Magnoliopsida</taxon>
        <taxon>eudicotyledons</taxon>
        <taxon>Gunneridae</taxon>
        <taxon>Pentapetalae</taxon>
        <taxon>rosids</taxon>
        <taxon>malvids</taxon>
        <taxon>Myrtales</taxon>
        <taxon>Lythraceae</taxon>
        <taxon>Punica</taxon>
    </lineage>
</organism>
<proteinExistence type="predicted"/>
<feature type="region of interest" description="Disordered" evidence="1">
    <location>
        <begin position="23"/>
        <end position="106"/>
    </location>
</feature>
<evidence type="ECO:0000313" key="3">
    <source>
        <dbReference type="Proteomes" id="UP000233551"/>
    </source>
</evidence>
<feature type="compositionally biased region" description="Polar residues" evidence="1">
    <location>
        <begin position="84"/>
        <end position="94"/>
    </location>
</feature>
<gene>
    <name evidence="2" type="ORF">CRG98_031770</name>
</gene>
<comment type="caution">
    <text evidence="2">The sequence shown here is derived from an EMBL/GenBank/DDBJ whole genome shotgun (WGS) entry which is preliminary data.</text>
</comment>
<reference evidence="2 3" key="1">
    <citation type="submission" date="2017-11" db="EMBL/GenBank/DDBJ databases">
        <title>De-novo sequencing of pomegranate (Punica granatum L.) genome.</title>
        <authorList>
            <person name="Akparov Z."/>
            <person name="Amiraslanov A."/>
            <person name="Hajiyeva S."/>
            <person name="Abbasov M."/>
            <person name="Kaur K."/>
            <person name="Hamwieh A."/>
            <person name="Solovyev V."/>
            <person name="Salamov A."/>
            <person name="Braich B."/>
            <person name="Kosarev P."/>
            <person name="Mahmoud A."/>
            <person name="Hajiyev E."/>
            <person name="Babayeva S."/>
            <person name="Izzatullayeva V."/>
            <person name="Mammadov A."/>
            <person name="Mammadov A."/>
            <person name="Sharifova S."/>
            <person name="Ojaghi J."/>
            <person name="Eynullazada K."/>
            <person name="Bayramov B."/>
            <person name="Abdulazimova A."/>
            <person name="Shahmuradov I."/>
        </authorList>
    </citation>
    <scope>NUCLEOTIDE SEQUENCE [LARGE SCALE GENOMIC DNA]</scope>
    <source>
        <strain evidence="3">cv. AG2017</strain>
        <tissue evidence="2">Leaf</tissue>
    </source>
</reference>
<sequence>MEFALNIVISQPKASLNKIEREGGSLIGSSNPEATEDSKSEVPSRFGVRVANRRPRPLHRGRRYPRRTPVTSVEGWGRRLAAPTLNQSRTPSRRSSVDSRLGPPIG</sequence>
<evidence type="ECO:0000256" key="1">
    <source>
        <dbReference type="SAM" id="MobiDB-lite"/>
    </source>
</evidence>
<protein>
    <submittedName>
        <fullName evidence="2">Uncharacterized protein</fullName>
    </submittedName>
</protein>
<feature type="compositionally biased region" description="Basic residues" evidence="1">
    <location>
        <begin position="51"/>
        <end position="66"/>
    </location>
</feature>
<keyword evidence="3" id="KW-1185">Reference proteome</keyword>
<evidence type="ECO:0000313" key="2">
    <source>
        <dbReference type="EMBL" id="PKI47809.1"/>
    </source>
</evidence>
<name>A0A2I0IUZ2_PUNGR</name>
<accession>A0A2I0IUZ2</accession>
<dbReference type="Proteomes" id="UP000233551">
    <property type="component" value="Unassembled WGS sequence"/>
</dbReference>
<dbReference type="EMBL" id="PGOL01002454">
    <property type="protein sequence ID" value="PKI47809.1"/>
    <property type="molecule type" value="Genomic_DNA"/>
</dbReference>